<evidence type="ECO:0000313" key="6">
    <source>
        <dbReference type="Proteomes" id="UP000253094"/>
    </source>
</evidence>
<dbReference type="Gene3D" id="2.60.120.260">
    <property type="entry name" value="Galactose-binding domain-like"/>
    <property type="match status" value="2"/>
</dbReference>
<dbReference type="PANTHER" id="PTHR12045:SF3">
    <property type="entry name" value="INACTIVE ALLANTOICASE-RELATED"/>
    <property type="match status" value="1"/>
</dbReference>
<keyword evidence="2" id="KW-0659">Purine metabolism</keyword>
<organism evidence="5 6">
    <name type="scientific">Sphaerisporangium album</name>
    <dbReference type="NCBI Taxonomy" id="509200"/>
    <lineage>
        <taxon>Bacteria</taxon>
        <taxon>Bacillati</taxon>
        <taxon>Actinomycetota</taxon>
        <taxon>Actinomycetes</taxon>
        <taxon>Streptosporangiales</taxon>
        <taxon>Streptosporangiaceae</taxon>
        <taxon>Sphaerisporangium</taxon>
    </lineage>
</organism>
<comment type="similarity">
    <text evidence="1 2">Belongs to the allantoicase family.</text>
</comment>
<feature type="region of interest" description="Disordered" evidence="3">
    <location>
        <begin position="269"/>
        <end position="315"/>
    </location>
</feature>
<evidence type="ECO:0000256" key="1">
    <source>
        <dbReference type="ARBA" id="ARBA00009242"/>
    </source>
</evidence>
<dbReference type="NCBIfam" id="TIGR02961">
    <property type="entry name" value="allantoicase"/>
    <property type="match status" value="1"/>
</dbReference>
<evidence type="ECO:0000313" key="5">
    <source>
        <dbReference type="EMBL" id="RCG32847.1"/>
    </source>
</evidence>
<dbReference type="PANTHER" id="PTHR12045">
    <property type="entry name" value="ALLANTOICASE"/>
    <property type="match status" value="1"/>
</dbReference>
<gene>
    <name evidence="2 5" type="primary">alc</name>
    <name evidence="5" type="ORF">DQ384_03150</name>
</gene>
<comment type="caution">
    <text evidence="5">The sequence shown here is derived from an EMBL/GenBank/DDBJ whole genome shotgun (WGS) entry which is preliminary data.</text>
</comment>
<dbReference type="InterPro" id="IPR005164">
    <property type="entry name" value="Allantoicase"/>
</dbReference>
<dbReference type="GO" id="GO:0000256">
    <property type="term" value="P:allantoin catabolic process"/>
    <property type="evidence" value="ECO:0007669"/>
    <property type="project" value="UniProtKB-UniRule"/>
</dbReference>
<feature type="domain" description="Allantoicase" evidence="4">
    <location>
        <begin position="23"/>
        <end position="173"/>
    </location>
</feature>
<reference evidence="5 6" key="1">
    <citation type="submission" date="2018-06" db="EMBL/GenBank/DDBJ databases">
        <title>Sphaerisporangium craniellae sp. nov., isolated from a marine sponge in the South China Sea.</title>
        <authorList>
            <person name="Li L."/>
        </authorList>
    </citation>
    <scope>NUCLEOTIDE SEQUENCE [LARGE SCALE GENOMIC DNA]</scope>
    <source>
        <strain evidence="5 6">CCTCC AA 208026</strain>
    </source>
</reference>
<dbReference type="Proteomes" id="UP000253094">
    <property type="component" value="Unassembled WGS sequence"/>
</dbReference>
<dbReference type="GO" id="GO:0004037">
    <property type="term" value="F:allantoicase activity"/>
    <property type="evidence" value="ECO:0007669"/>
    <property type="project" value="UniProtKB-UniRule"/>
</dbReference>
<keyword evidence="2 5" id="KW-0378">Hydrolase</keyword>
<dbReference type="Pfam" id="PF03561">
    <property type="entry name" value="Allantoicase"/>
    <property type="match status" value="2"/>
</dbReference>
<dbReference type="InterPro" id="IPR008979">
    <property type="entry name" value="Galactose-bd-like_sf"/>
</dbReference>
<dbReference type="InterPro" id="IPR015908">
    <property type="entry name" value="Allantoicase_dom"/>
</dbReference>
<dbReference type="EMBL" id="QOIL01000002">
    <property type="protein sequence ID" value="RCG32847.1"/>
    <property type="molecule type" value="Genomic_DNA"/>
</dbReference>
<keyword evidence="6" id="KW-1185">Reference proteome</keyword>
<dbReference type="SUPFAM" id="SSF49785">
    <property type="entry name" value="Galactose-binding domain-like"/>
    <property type="match status" value="2"/>
</dbReference>
<comment type="catalytic activity">
    <reaction evidence="2">
        <text>allantoate + H2O = (S)-ureidoglycolate + urea</text>
        <dbReference type="Rhea" id="RHEA:11016"/>
        <dbReference type="ChEBI" id="CHEBI:15377"/>
        <dbReference type="ChEBI" id="CHEBI:16199"/>
        <dbReference type="ChEBI" id="CHEBI:17536"/>
        <dbReference type="ChEBI" id="CHEBI:57296"/>
        <dbReference type="EC" id="3.5.3.4"/>
    </reaction>
</comment>
<dbReference type="HAMAP" id="MF_00813">
    <property type="entry name" value="Allantoicase"/>
    <property type="match status" value="1"/>
</dbReference>
<evidence type="ECO:0000259" key="4">
    <source>
        <dbReference type="Pfam" id="PF03561"/>
    </source>
</evidence>
<proteinExistence type="inferred from homology"/>
<feature type="domain" description="Allantoicase" evidence="4">
    <location>
        <begin position="193"/>
        <end position="358"/>
    </location>
</feature>
<name>A0A367FT35_9ACTN</name>
<dbReference type="OrthoDB" id="2078334at2"/>
<dbReference type="AlphaFoldDB" id="A0A367FT35"/>
<dbReference type="GO" id="GO:0006144">
    <property type="term" value="P:purine nucleobase metabolic process"/>
    <property type="evidence" value="ECO:0007669"/>
    <property type="project" value="UniProtKB-KW"/>
</dbReference>
<dbReference type="UniPathway" id="UPA00395">
    <property type="reaction ID" value="UER00654"/>
</dbReference>
<evidence type="ECO:0000256" key="2">
    <source>
        <dbReference type="HAMAP-Rule" id="MF_00813"/>
    </source>
</evidence>
<protein>
    <recommendedName>
        <fullName evidence="2">Probable allantoicase</fullName>
        <ecNumber evidence="2">3.5.3.4</ecNumber>
    </recommendedName>
    <alternativeName>
        <fullName evidence="2">Allantoate amidinohydrolase</fullName>
    </alternativeName>
</protein>
<evidence type="ECO:0000256" key="3">
    <source>
        <dbReference type="SAM" id="MobiDB-lite"/>
    </source>
</evidence>
<sequence>MNATGRPGAAGPPGVDLASRWLGGGVVAASDESFGFKENLLVPEAADFTPGRYDHRGEIVDGWETRRRRGDPGHDWAIVRLGVPGVITGVDVDTSFFTGNYPPYCRVEACGLEGYPGPDELAAAAWAEIVPTSPLKGDGHNLFAVSDPHRFTHVRLSIDPDGGVARLRIHGEPVPDPRHWDGVTVDLASQEEGGRVVDSSGGFYTSAELLNRPDRARTMGEGWETARRRDDGHDFAVIRLAAAGRVRRIEIDTSHFKYNASAEVALYGHPGQDGASGHPGQDGASGHPGQDGASGRLGQDGAPPATGPGWVPLLPRTRIRPDTRHVFTLREPGEAVTAVRLDAFPDGGISRVRLVGTVEPRARLRAGLRWFGALPAGQAAACLADAGLSSADIARTVAARPLTEDFPASLPEGGAWDVLRAWIAGAP</sequence>
<dbReference type="EC" id="3.5.3.4" evidence="2"/>
<accession>A0A367FT35</accession>
<comment type="pathway">
    <text evidence="2">Nitrogen metabolism; (S)-allantoin degradation; (S)-ureidoglycolate from allantoate (aminidohydrolase route): step 1/1.</text>
</comment>